<keyword evidence="3" id="KW-1185">Reference proteome</keyword>
<protein>
    <recommendedName>
        <fullName evidence="4">IS110 family transposase</fullName>
    </recommendedName>
</protein>
<dbReference type="Proteomes" id="UP000518605">
    <property type="component" value="Unassembled WGS sequence"/>
</dbReference>
<feature type="non-terminal residue" evidence="1">
    <location>
        <position position="38"/>
    </location>
</feature>
<gene>
    <name evidence="1" type="ORF">FHS16_001979</name>
    <name evidence="2" type="ORF">FHS16_005641</name>
</gene>
<comment type="caution">
    <text evidence="1">The sequence shown here is derived from an EMBL/GenBank/DDBJ whole genome shotgun (WGS) entry which is preliminary data.</text>
</comment>
<organism evidence="1 3">
    <name type="scientific">Paenibacillus endophyticus</name>
    <dbReference type="NCBI Taxonomy" id="1294268"/>
    <lineage>
        <taxon>Bacteria</taxon>
        <taxon>Bacillati</taxon>
        <taxon>Bacillota</taxon>
        <taxon>Bacilli</taxon>
        <taxon>Bacillales</taxon>
        <taxon>Paenibacillaceae</taxon>
        <taxon>Paenibacillus</taxon>
    </lineage>
</organism>
<evidence type="ECO:0000313" key="2">
    <source>
        <dbReference type="EMBL" id="MBB3155533.1"/>
    </source>
</evidence>
<sequence>MKFKSQARQNQLIEKITAQHLVVGIDIAQQTHVARAVN</sequence>
<evidence type="ECO:0000313" key="1">
    <source>
        <dbReference type="EMBL" id="MBB3151933.1"/>
    </source>
</evidence>
<evidence type="ECO:0000313" key="3">
    <source>
        <dbReference type="Proteomes" id="UP000518605"/>
    </source>
</evidence>
<accession>A0A7W5C6G7</accession>
<dbReference type="EMBL" id="JACHXW010000004">
    <property type="protein sequence ID" value="MBB3151933.1"/>
    <property type="molecule type" value="Genomic_DNA"/>
</dbReference>
<name>A0A7W5C6G7_9BACL</name>
<reference evidence="1 3" key="1">
    <citation type="submission" date="2020-08" db="EMBL/GenBank/DDBJ databases">
        <title>Genomic Encyclopedia of Type Strains, Phase III (KMG-III): the genomes of soil and plant-associated and newly described type strains.</title>
        <authorList>
            <person name="Whitman W."/>
        </authorList>
    </citation>
    <scope>NUCLEOTIDE SEQUENCE [LARGE SCALE GENOMIC DNA]</scope>
    <source>
        <strain evidence="1 3">CECT 8234</strain>
    </source>
</reference>
<evidence type="ECO:0008006" key="4">
    <source>
        <dbReference type="Google" id="ProtNLM"/>
    </source>
</evidence>
<dbReference type="AlphaFoldDB" id="A0A7W5C6G7"/>
<proteinExistence type="predicted"/>
<dbReference type="EMBL" id="JACHXW010000026">
    <property type="protein sequence ID" value="MBB3155533.1"/>
    <property type="molecule type" value="Genomic_DNA"/>
</dbReference>